<dbReference type="RefSeq" id="WP_240263724.1">
    <property type="nucleotide sequence ID" value="NZ_CP092488.2"/>
</dbReference>
<reference evidence="2" key="1">
    <citation type="submission" date="2022-08" db="EMBL/GenBank/DDBJ databases">
        <title>Whole genome sequencing of non-tuberculosis mycobacteria type-strains.</title>
        <authorList>
            <person name="Igarashi Y."/>
            <person name="Osugi A."/>
            <person name="Mitarai S."/>
        </authorList>
    </citation>
    <scope>NUCLEOTIDE SEQUENCE</scope>
    <source>
        <strain evidence="2">DSM 45127</strain>
    </source>
</reference>
<dbReference type="InterPro" id="IPR002645">
    <property type="entry name" value="STAS_dom"/>
</dbReference>
<dbReference type="Pfam" id="PF01740">
    <property type="entry name" value="STAS"/>
    <property type="match status" value="1"/>
</dbReference>
<evidence type="ECO:0000259" key="1">
    <source>
        <dbReference type="Pfam" id="PF01740"/>
    </source>
</evidence>
<dbReference type="Gene3D" id="3.30.750.24">
    <property type="entry name" value="STAS domain"/>
    <property type="match status" value="1"/>
</dbReference>
<dbReference type="InterPro" id="IPR036513">
    <property type="entry name" value="STAS_dom_sf"/>
</dbReference>
<dbReference type="SUPFAM" id="SSF52091">
    <property type="entry name" value="SpoIIaa-like"/>
    <property type="match status" value="1"/>
</dbReference>
<gene>
    <name evidence="2" type="ORF">MKK62_12685</name>
</gene>
<evidence type="ECO:0000313" key="2">
    <source>
        <dbReference type="EMBL" id="UMB71997.1"/>
    </source>
</evidence>
<evidence type="ECO:0000313" key="3">
    <source>
        <dbReference type="Proteomes" id="UP001055336"/>
    </source>
</evidence>
<proteinExistence type="predicted"/>
<sequence>MDDSIKSAAYAAPRHARLPFDCNGALVRAQCRHLATVVTITGSIDASNVDQVIQYAERFNLPDKPFVLDLSGLDTFGGQAVRLLYAVDEACAAAGLDWALIPSQAVSLTLLVTRGDINFPTATTVHEALQFFADATTARRRLLLPLFTKSA</sequence>
<dbReference type="EMBL" id="CP092488">
    <property type="protein sequence ID" value="UMB71997.1"/>
    <property type="molecule type" value="Genomic_DNA"/>
</dbReference>
<dbReference type="Proteomes" id="UP001055336">
    <property type="component" value="Chromosome"/>
</dbReference>
<accession>A0ABY3VWY4</accession>
<keyword evidence="3" id="KW-1185">Reference proteome</keyword>
<protein>
    <submittedName>
        <fullName evidence="2">STAS domain-containing protein</fullName>
    </submittedName>
</protein>
<feature type="domain" description="STAS" evidence="1">
    <location>
        <begin position="29"/>
        <end position="128"/>
    </location>
</feature>
<organism evidence="2 3">
    <name type="scientific">Mycobacterium paraterrae</name>
    <dbReference type="NCBI Taxonomy" id="577492"/>
    <lineage>
        <taxon>Bacteria</taxon>
        <taxon>Bacillati</taxon>
        <taxon>Actinomycetota</taxon>
        <taxon>Actinomycetes</taxon>
        <taxon>Mycobacteriales</taxon>
        <taxon>Mycobacteriaceae</taxon>
        <taxon>Mycobacterium</taxon>
    </lineage>
</organism>
<name>A0ABY3VWY4_9MYCO</name>